<dbReference type="Gramene" id="KOM42696">
    <property type="protein sequence ID" value="KOM42696"/>
    <property type="gene ID" value="LR48_Vigan05g030000"/>
</dbReference>
<organism evidence="2 3">
    <name type="scientific">Phaseolus angularis</name>
    <name type="common">Azuki bean</name>
    <name type="synonym">Vigna angularis</name>
    <dbReference type="NCBI Taxonomy" id="3914"/>
    <lineage>
        <taxon>Eukaryota</taxon>
        <taxon>Viridiplantae</taxon>
        <taxon>Streptophyta</taxon>
        <taxon>Embryophyta</taxon>
        <taxon>Tracheophyta</taxon>
        <taxon>Spermatophyta</taxon>
        <taxon>Magnoliopsida</taxon>
        <taxon>eudicotyledons</taxon>
        <taxon>Gunneridae</taxon>
        <taxon>Pentapetalae</taxon>
        <taxon>rosids</taxon>
        <taxon>fabids</taxon>
        <taxon>Fabales</taxon>
        <taxon>Fabaceae</taxon>
        <taxon>Papilionoideae</taxon>
        <taxon>50 kb inversion clade</taxon>
        <taxon>NPAAA clade</taxon>
        <taxon>indigoferoid/millettioid clade</taxon>
        <taxon>Phaseoleae</taxon>
        <taxon>Vigna</taxon>
    </lineage>
</organism>
<proteinExistence type="predicted"/>
<accession>A0A0L9UJ27</accession>
<evidence type="ECO:0000313" key="2">
    <source>
        <dbReference type="EMBL" id="KOM42696.1"/>
    </source>
</evidence>
<evidence type="ECO:0000256" key="1">
    <source>
        <dbReference type="SAM" id="MobiDB-lite"/>
    </source>
</evidence>
<name>A0A0L9UJ27_PHAAN</name>
<dbReference type="STRING" id="3914.A0A0L9UJ27"/>
<protein>
    <submittedName>
        <fullName evidence="2">Uncharacterized protein</fullName>
    </submittedName>
</protein>
<feature type="region of interest" description="Disordered" evidence="1">
    <location>
        <begin position="40"/>
        <end position="59"/>
    </location>
</feature>
<sequence>MVGFQSDHKPGNKYNGNSNIIPDRVERLMRRRELFKSSKASLLNEAPDSNNNNNNNNNVITEYFEHDPRLREDNNSAASYERLLEGVAAAVRGEREDGKPFKQRLLVVANRLPVSAIRKGLTWQRVQSAAGIKPGLVDCHIY</sequence>
<dbReference type="Proteomes" id="UP000053144">
    <property type="component" value="Chromosome 5"/>
</dbReference>
<gene>
    <name evidence="2" type="ORF">LR48_Vigan05g030000</name>
</gene>
<evidence type="ECO:0000313" key="3">
    <source>
        <dbReference type="Proteomes" id="UP000053144"/>
    </source>
</evidence>
<dbReference type="EMBL" id="CM003375">
    <property type="protein sequence ID" value="KOM42696.1"/>
    <property type="molecule type" value="Genomic_DNA"/>
</dbReference>
<reference evidence="3" key="1">
    <citation type="journal article" date="2015" name="Proc. Natl. Acad. Sci. U.S.A.">
        <title>Genome sequencing of adzuki bean (Vigna angularis) provides insight into high starch and low fat accumulation and domestication.</title>
        <authorList>
            <person name="Yang K."/>
            <person name="Tian Z."/>
            <person name="Chen C."/>
            <person name="Luo L."/>
            <person name="Zhao B."/>
            <person name="Wang Z."/>
            <person name="Yu L."/>
            <person name="Li Y."/>
            <person name="Sun Y."/>
            <person name="Li W."/>
            <person name="Chen Y."/>
            <person name="Li Y."/>
            <person name="Zhang Y."/>
            <person name="Ai D."/>
            <person name="Zhao J."/>
            <person name="Shang C."/>
            <person name="Ma Y."/>
            <person name="Wu B."/>
            <person name="Wang M."/>
            <person name="Gao L."/>
            <person name="Sun D."/>
            <person name="Zhang P."/>
            <person name="Guo F."/>
            <person name="Wang W."/>
            <person name="Li Y."/>
            <person name="Wang J."/>
            <person name="Varshney R.K."/>
            <person name="Wang J."/>
            <person name="Ling H.Q."/>
            <person name="Wan P."/>
        </authorList>
    </citation>
    <scope>NUCLEOTIDE SEQUENCE</scope>
    <source>
        <strain evidence="3">cv. Jingnong 6</strain>
    </source>
</reference>
<dbReference type="AlphaFoldDB" id="A0A0L9UJ27"/>